<dbReference type="NCBIfam" id="NF045761">
    <property type="entry name" value="NAMPUrTaseMurU"/>
    <property type="match status" value="1"/>
</dbReference>
<dbReference type="Proteomes" id="UP000885750">
    <property type="component" value="Unassembled WGS sequence"/>
</dbReference>
<organism evidence="4">
    <name type="scientific">Leucothrix mucor</name>
    <dbReference type="NCBI Taxonomy" id="45248"/>
    <lineage>
        <taxon>Bacteria</taxon>
        <taxon>Pseudomonadati</taxon>
        <taxon>Pseudomonadota</taxon>
        <taxon>Gammaproteobacteria</taxon>
        <taxon>Thiotrichales</taxon>
        <taxon>Thiotrichaceae</taxon>
        <taxon>Leucothrix</taxon>
    </lineage>
</organism>
<comment type="caution">
    <text evidence="4">The sequence shown here is derived from an EMBL/GenBank/DDBJ whole genome shotgun (WGS) entry which is preliminary data.</text>
</comment>
<evidence type="ECO:0000256" key="2">
    <source>
        <dbReference type="ARBA" id="ARBA00022695"/>
    </source>
</evidence>
<dbReference type="PANTHER" id="PTHR43584">
    <property type="entry name" value="NUCLEOTIDYL TRANSFERASE"/>
    <property type="match status" value="1"/>
</dbReference>
<accession>A0A7V2T140</accession>
<dbReference type="SUPFAM" id="SSF53448">
    <property type="entry name" value="Nucleotide-diphospho-sugar transferases"/>
    <property type="match status" value="1"/>
</dbReference>
<dbReference type="PANTHER" id="PTHR43584:SF8">
    <property type="entry name" value="N-ACETYLMURAMATE ALPHA-1-PHOSPHATE URIDYLYLTRANSFERASE"/>
    <property type="match status" value="1"/>
</dbReference>
<evidence type="ECO:0000256" key="1">
    <source>
        <dbReference type="ARBA" id="ARBA00022679"/>
    </source>
</evidence>
<sequence length="230" mass="25641">MKAMILAAGHGTRMRPLTDHTPKPLLEVAGKPLIVWHLEKLKQAGFSDIVINIAWLGEQIPAALGDGSTFGVSIQYSDEQHEGALETAGGIIKALDLFDEQPFLVISGDIWCDYDLSTPVSFNEKSLAHLILVKNPAHHPEGDFACIDGQLNQHEHPKYTFSGIGYYQPELFIPMREKIRKGELSKQQPIGKLLRATMDKGLVSGEYFTGDWRDIGTPERLLKLDRDLRV</sequence>
<gene>
    <name evidence="4" type="ORF">ENJ51_10310</name>
</gene>
<dbReference type="AlphaFoldDB" id="A0A7V2T140"/>
<dbReference type="InterPro" id="IPR050065">
    <property type="entry name" value="GlmU-like"/>
</dbReference>
<dbReference type="Pfam" id="PF00483">
    <property type="entry name" value="NTP_transferase"/>
    <property type="match status" value="1"/>
</dbReference>
<dbReference type="InterPro" id="IPR029044">
    <property type="entry name" value="Nucleotide-diphossugar_trans"/>
</dbReference>
<name>A0A7V2T140_LEUMU</name>
<dbReference type="Gene3D" id="3.90.550.10">
    <property type="entry name" value="Spore Coat Polysaccharide Biosynthesis Protein SpsA, Chain A"/>
    <property type="match status" value="1"/>
</dbReference>
<feature type="domain" description="Nucleotidyl transferase" evidence="3">
    <location>
        <begin position="2"/>
        <end position="227"/>
    </location>
</feature>
<evidence type="ECO:0000259" key="3">
    <source>
        <dbReference type="Pfam" id="PF00483"/>
    </source>
</evidence>
<dbReference type="GO" id="GO:0016779">
    <property type="term" value="F:nucleotidyltransferase activity"/>
    <property type="evidence" value="ECO:0007669"/>
    <property type="project" value="UniProtKB-KW"/>
</dbReference>
<keyword evidence="1" id="KW-0808">Transferase</keyword>
<dbReference type="InterPro" id="IPR054790">
    <property type="entry name" value="MurU"/>
</dbReference>
<evidence type="ECO:0000313" key="4">
    <source>
        <dbReference type="EMBL" id="HFC93192.1"/>
    </source>
</evidence>
<proteinExistence type="predicted"/>
<dbReference type="CDD" id="cd06422">
    <property type="entry name" value="NTP_transferase_like_1"/>
    <property type="match status" value="1"/>
</dbReference>
<reference evidence="4" key="1">
    <citation type="journal article" date="2020" name="mSystems">
        <title>Genome- and Community-Level Interaction Insights into Carbon Utilization and Element Cycling Functions of Hydrothermarchaeota in Hydrothermal Sediment.</title>
        <authorList>
            <person name="Zhou Z."/>
            <person name="Liu Y."/>
            <person name="Xu W."/>
            <person name="Pan J."/>
            <person name="Luo Z.H."/>
            <person name="Li M."/>
        </authorList>
    </citation>
    <scope>NUCLEOTIDE SEQUENCE [LARGE SCALE GENOMIC DNA]</scope>
    <source>
        <strain evidence="4">HyVt-493</strain>
    </source>
</reference>
<protein>
    <submittedName>
        <fullName evidence="4">Nucleotidyltransferase family protein</fullName>
    </submittedName>
</protein>
<keyword evidence="2" id="KW-0548">Nucleotidyltransferase</keyword>
<dbReference type="EMBL" id="DRMS01000387">
    <property type="protein sequence ID" value="HFC93192.1"/>
    <property type="molecule type" value="Genomic_DNA"/>
</dbReference>
<dbReference type="InterPro" id="IPR005835">
    <property type="entry name" value="NTP_transferase_dom"/>
</dbReference>